<reference evidence="2" key="1">
    <citation type="journal article" date="2014" name="Proc. Natl. Acad. Sci. U.S.A.">
        <title>Extensive sampling of basidiomycete genomes demonstrates inadequacy of the white-rot/brown-rot paradigm for wood decay fungi.</title>
        <authorList>
            <person name="Riley R."/>
            <person name="Salamov A.A."/>
            <person name="Brown D.W."/>
            <person name="Nagy L.G."/>
            <person name="Floudas D."/>
            <person name="Held B.W."/>
            <person name="Levasseur A."/>
            <person name="Lombard V."/>
            <person name="Morin E."/>
            <person name="Otillar R."/>
            <person name="Lindquist E.A."/>
            <person name="Sun H."/>
            <person name="LaButti K.M."/>
            <person name="Schmutz J."/>
            <person name="Jabbour D."/>
            <person name="Luo H."/>
            <person name="Baker S.E."/>
            <person name="Pisabarro A.G."/>
            <person name="Walton J.D."/>
            <person name="Blanchette R.A."/>
            <person name="Henrissat B."/>
            <person name="Martin F."/>
            <person name="Cullen D."/>
            <person name="Hibbett D.S."/>
            <person name="Grigoriev I.V."/>
        </authorList>
    </citation>
    <scope>NUCLEOTIDE SEQUENCE [LARGE SCALE GENOMIC DNA]</scope>
    <source>
        <strain evidence="2">CBS 339.88</strain>
    </source>
</reference>
<proteinExistence type="predicted"/>
<name>A0A067SDR5_GALM3</name>
<protein>
    <submittedName>
        <fullName evidence="1">Uncharacterized protein</fullName>
    </submittedName>
</protein>
<gene>
    <name evidence="1" type="ORF">GALMADRAFT_932901</name>
</gene>
<accession>A0A067SDR5</accession>
<evidence type="ECO:0000313" key="2">
    <source>
        <dbReference type="Proteomes" id="UP000027222"/>
    </source>
</evidence>
<evidence type="ECO:0000313" key="1">
    <source>
        <dbReference type="EMBL" id="KDR69026.1"/>
    </source>
</evidence>
<organism evidence="1 2">
    <name type="scientific">Galerina marginata (strain CBS 339.88)</name>
    <dbReference type="NCBI Taxonomy" id="685588"/>
    <lineage>
        <taxon>Eukaryota</taxon>
        <taxon>Fungi</taxon>
        <taxon>Dikarya</taxon>
        <taxon>Basidiomycota</taxon>
        <taxon>Agaricomycotina</taxon>
        <taxon>Agaricomycetes</taxon>
        <taxon>Agaricomycetidae</taxon>
        <taxon>Agaricales</taxon>
        <taxon>Agaricineae</taxon>
        <taxon>Strophariaceae</taxon>
        <taxon>Galerina</taxon>
    </lineage>
</organism>
<dbReference type="Proteomes" id="UP000027222">
    <property type="component" value="Unassembled WGS sequence"/>
</dbReference>
<dbReference type="EMBL" id="KL142404">
    <property type="protein sequence ID" value="KDR69026.1"/>
    <property type="molecule type" value="Genomic_DNA"/>
</dbReference>
<dbReference type="HOGENOM" id="CLU_1461418_0_0_1"/>
<dbReference type="AlphaFoldDB" id="A0A067SDR5"/>
<sequence>MLTLETLKIKDVSIVDLGAEDSKWPTIVFPKINLLSLSVDLITLILLLGHIAPTNGCDLEIESLDNTLDILSDQDTALLRQGFIAHFHSFSEHGHNETLSFEITEYFFSLKNNLNQEGYDCELSHFQFRISISSDSPWHGIPNIIIDSLHSLTDISSITSLEITAADEGPIASNPSFSLLLHALS</sequence>
<keyword evidence="2" id="KW-1185">Reference proteome</keyword>